<dbReference type="InterPro" id="IPR007750">
    <property type="entry name" value="DUF674"/>
</dbReference>
<evidence type="ECO:0000313" key="1">
    <source>
        <dbReference type="EnsemblPlants" id="OB01G13440.1"/>
    </source>
</evidence>
<dbReference type="Pfam" id="PF05056">
    <property type="entry name" value="DUF674"/>
    <property type="match status" value="1"/>
</dbReference>
<reference evidence="1" key="2">
    <citation type="submission" date="2013-04" db="UniProtKB">
        <authorList>
            <consortium name="EnsemblPlants"/>
        </authorList>
    </citation>
    <scope>IDENTIFICATION</scope>
</reference>
<dbReference type="AlphaFoldDB" id="J3KWI8"/>
<dbReference type="KEGG" id="obr:102719806"/>
<dbReference type="PANTHER" id="PTHR33103">
    <property type="entry name" value="OS01G0153900 PROTEIN"/>
    <property type="match status" value="1"/>
</dbReference>
<dbReference type="Proteomes" id="UP000006038">
    <property type="component" value="Chromosome 1"/>
</dbReference>
<name>J3KWI8_ORYBR</name>
<dbReference type="eggNOG" id="ENOG502RRQC">
    <property type="taxonomic scope" value="Eukaryota"/>
</dbReference>
<organism evidence="1">
    <name type="scientific">Oryza brachyantha</name>
    <name type="common">malo sina</name>
    <dbReference type="NCBI Taxonomy" id="4533"/>
    <lineage>
        <taxon>Eukaryota</taxon>
        <taxon>Viridiplantae</taxon>
        <taxon>Streptophyta</taxon>
        <taxon>Embryophyta</taxon>
        <taxon>Tracheophyta</taxon>
        <taxon>Spermatophyta</taxon>
        <taxon>Magnoliopsida</taxon>
        <taxon>Liliopsida</taxon>
        <taxon>Poales</taxon>
        <taxon>Poaceae</taxon>
        <taxon>BOP clade</taxon>
        <taxon>Oryzoideae</taxon>
        <taxon>Oryzeae</taxon>
        <taxon>Oryzinae</taxon>
        <taxon>Oryza</taxon>
    </lineage>
</organism>
<evidence type="ECO:0000313" key="2">
    <source>
        <dbReference type="Proteomes" id="UP000006038"/>
    </source>
</evidence>
<dbReference type="GeneID" id="102719806"/>
<dbReference type="HOGENOM" id="CLU_030757_2_0_1"/>
<keyword evidence="2" id="KW-1185">Reference proteome</keyword>
<dbReference type="EnsemblPlants" id="OB01G13440.1">
    <property type="protein sequence ID" value="OB01G13440.1"/>
    <property type="gene ID" value="OB01G13440"/>
</dbReference>
<proteinExistence type="predicted"/>
<dbReference type="PANTHER" id="PTHR33103:SF45">
    <property type="entry name" value="OS01G0154600 PROTEIN"/>
    <property type="match status" value="1"/>
</dbReference>
<gene>
    <name evidence="1" type="primary">LOC102719806</name>
</gene>
<dbReference type="Gramene" id="OB01G13440.1">
    <property type="protein sequence ID" value="OB01G13440.1"/>
    <property type="gene ID" value="OB01G13440"/>
</dbReference>
<accession>J3KWI8</accession>
<dbReference type="STRING" id="4533.J3KWI8"/>
<protein>
    <submittedName>
        <fullName evidence="1">Uncharacterized protein</fullName>
    </submittedName>
</protein>
<reference evidence="1" key="1">
    <citation type="journal article" date="2013" name="Nat. Commun.">
        <title>Whole-genome sequencing of Oryza brachyantha reveals mechanisms underlying Oryza genome evolution.</title>
        <authorList>
            <person name="Chen J."/>
            <person name="Huang Q."/>
            <person name="Gao D."/>
            <person name="Wang J."/>
            <person name="Lang Y."/>
            <person name="Liu T."/>
            <person name="Li B."/>
            <person name="Bai Z."/>
            <person name="Luis Goicoechea J."/>
            <person name="Liang C."/>
            <person name="Chen C."/>
            <person name="Zhang W."/>
            <person name="Sun S."/>
            <person name="Liao Y."/>
            <person name="Zhang X."/>
            <person name="Yang L."/>
            <person name="Song C."/>
            <person name="Wang M."/>
            <person name="Shi J."/>
            <person name="Liu G."/>
            <person name="Liu J."/>
            <person name="Zhou H."/>
            <person name="Zhou W."/>
            <person name="Yu Q."/>
            <person name="An N."/>
            <person name="Chen Y."/>
            <person name="Cai Q."/>
            <person name="Wang B."/>
            <person name="Liu B."/>
            <person name="Min J."/>
            <person name="Huang Y."/>
            <person name="Wu H."/>
            <person name="Li Z."/>
            <person name="Zhang Y."/>
            <person name="Yin Y."/>
            <person name="Song W."/>
            <person name="Jiang J."/>
            <person name="Jackson S.A."/>
            <person name="Wing R.A."/>
            <person name="Wang J."/>
            <person name="Chen M."/>
        </authorList>
    </citation>
    <scope>NUCLEOTIDE SEQUENCE [LARGE SCALE GENOMIC DNA]</scope>
    <source>
        <strain evidence="1">cv. IRGC 101232</strain>
    </source>
</reference>
<dbReference type="RefSeq" id="XP_006643768.1">
    <property type="nucleotide sequence ID" value="XM_006643705.3"/>
</dbReference>
<dbReference type="OMA" id="MATYTIM"/>
<sequence length="238" mass="25642">MATNELSIKLLIDTKAHKVCFAEAGSDVVEFLSTLLCLPMSTIISLLTKERMVGSMGNVLDSVEKLDAKYVISSQSKERYLSPTVAPTSLCPLQELLDSELNANVGFFTCEGRATSSSYTQARFPCGYFSVNKGSVCPTCFTQMNTAITHVKTVGFAVGTATYTVKDDLSMTPASSVSSISLLAQCGVKDLSTLQERTVNIHKGEALEILLASLKSKTVLTDVFLQKRKVGCKKEPSA</sequence>
<dbReference type="OrthoDB" id="2014278at2759"/>